<feature type="non-terminal residue" evidence="1">
    <location>
        <position position="1"/>
    </location>
</feature>
<evidence type="ECO:0000313" key="1">
    <source>
        <dbReference type="EMBL" id="MBA4505772.1"/>
    </source>
</evidence>
<evidence type="ECO:0000313" key="2">
    <source>
        <dbReference type="Proteomes" id="UP000580709"/>
    </source>
</evidence>
<gene>
    <name evidence="1" type="ORF">H0H28_10690</name>
</gene>
<accession>A0A838WTW7</accession>
<dbReference type="EMBL" id="JACEOR010000465">
    <property type="protein sequence ID" value="MBA4505772.1"/>
    <property type="molecule type" value="Genomic_DNA"/>
</dbReference>
<proteinExistence type="predicted"/>
<sequence length="111" mass="12016">GAIPPPLPARLGGGIEHPSSKVLLIDATAKPVGVTAEVLLTSAPYALGWGDKRYLVTGWAGPWPVDEGWWAGVANRVARLQVVGTRENGSEPCGWLLMWTRQRWRVEAVYG</sequence>
<name>A0A838WTW7_9CORY</name>
<dbReference type="AlphaFoldDB" id="A0A838WTW7"/>
<dbReference type="Proteomes" id="UP000580709">
    <property type="component" value="Unassembled WGS sequence"/>
</dbReference>
<keyword evidence="2" id="KW-1185">Reference proteome</keyword>
<organism evidence="1 2">
    <name type="scientific">Corynebacterium sanguinis</name>
    <dbReference type="NCBI Taxonomy" id="2594913"/>
    <lineage>
        <taxon>Bacteria</taxon>
        <taxon>Bacillati</taxon>
        <taxon>Actinomycetota</taxon>
        <taxon>Actinomycetes</taxon>
        <taxon>Mycobacteriales</taxon>
        <taxon>Corynebacteriaceae</taxon>
        <taxon>Corynebacterium</taxon>
    </lineage>
</organism>
<protein>
    <submittedName>
        <fullName evidence="1">DNA polymerase Y family protein</fullName>
    </submittedName>
</protein>
<reference evidence="1 2" key="1">
    <citation type="submission" date="2020-07" db="EMBL/GenBank/DDBJ databases">
        <authorList>
            <person name="Khare M."/>
        </authorList>
    </citation>
    <scope>NUCLEOTIDE SEQUENCE [LARGE SCALE GENOMIC DNA]</scope>
    <source>
        <strain evidence="1 2">P8776</strain>
    </source>
</reference>
<comment type="caution">
    <text evidence="1">The sequence shown here is derived from an EMBL/GenBank/DDBJ whole genome shotgun (WGS) entry which is preliminary data.</text>
</comment>